<evidence type="ECO:0000256" key="2">
    <source>
        <dbReference type="ARBA" id="ARBA00023315"/>
    </source>
</evidence>
<dbReference type="GO" id="GO:0008080">
    <property type="term" value="F:N-acetyltransferase activity"/>
    <property type="evidence" value="ECO:0007669"/>
    <property type="project" value="UniProtKB-ARBA"/>
</dbReference>
<evidence type="ECO:0000256" key="1">
    <source>
        <dbReference type="ARBA" id="ARBA00022679"/>
    </source>
</evidence>
<keyword evidence="1" id="KW-0808">Transferase</keyword>
<organism evidence="4">
    <name type="scientific">Hellea balneolensis</name>
    <dbReference type="NCBI Taxonomy" id="287478"/>
    <lineage>
        <taxon>Bacteria</taxon>
        <taxon>Pseudomonadati</taxon>
        <taxon>Pseudomonadota</taxon>
        <taxon>Alphaproteobacteria</taxon>
        <taxon>Maricaulales</taxon>
        <taxon>Robiginitomaculaceae</taxon>
        <taxon>Hellea</taxon>
    </lineage>
</organism>
<dbReference type="AlphaFoldDB" id="A0A7C5LSX1"/>
<dbReference type="EMBL" id="DRMJ01000310">
    <property type="protein sequence ID" value="HHL43157.1"/>
    <property type="molecule type" value="Genomic_DNA"/>
</dbReference>
<comment type="caution">
    <text evidence="4">The sequence shown here is derived from an EMBL/GenBank/DDBJ whole genome shotgun (WGS) entry which is preliminary data.</text>
</comment>
<protein>
    <submittedName>
        <fullName evidence="4">GNAT family N-acetyltransferase</fullName>
    </submittedName>
</protein>
<dbReference type="Pfam" id="PF00583">
    <property type="entry name" value="Acetyltransf_1"/>
    <property type="match status" value="1"/>
</dbReference>
<dbReference type="InterPro" id="IPR000182">
    <property type="entry name" value="GNAT_dom"/>
</dbReference>
<dbReference type="Proteomes" id="UP000885830">
    <property type="component" value="Unassembled WGS sequence"/>
</dbReference>
<sequence length="155" mass="17871">MTRQRTNDFIVRNMTRRDIPQTLELMRGLARFEGYIDDFKMDADTLVKWAVEDDGFIVFVAARADEILAYASCYVISYTYDQKPTLVLKELYAKPAARGDGVAKAIFTAVKDKARALGAARLHWLVLPDNERAQKFYQKHGGRESKAWQNWEITF</sequence>
<keyword evidence="2" id="KW-0012">Acyltransferase</keyword>
<reference evidence="4" key="1">
    <citation type="journal article" date="2020" name="mSystems">
        <title>Genome- and Community-Level Interaction Insights into Carbon Utilization and Element Cycling Functions of Hydrothermarchaeota in Hydrothermal Sediment.</title>
        <authorList>
            <person name="Zhou Z."/>
            <person name="Liu Y."/>
            <person name="Xu W."/>
            <person name="Pan J."/>
            <person name="Luo Z.H."/>
            <person name="Li M."/>
        </authorList>
    </citation>
    <scope>NUCLEOTIDE SEQUENCE [LARGE SCALE GENOMIC DNA]</scope>
    <source>
        <strain evidence="4">HyVt-485</strain>
    </source>
</reference>
<gene>
    <name evidence="4" type="ORF">ENJ42_06035</name>
</gene>
<dbReference type="PROSITE" id="PS51186">
    <property type="entry name" value="GNAT"/>
    <property type="match status" value="1"/>
</dbReference>
<accession>A0A7C5LSX1</accession>
<dbReference type="CDD" id="cd04301">
    <property type="entry name" value="NAT_SF"/>
    <property type="match status" value="1"/>
</dbReference>
<dbReference type="PANTHER" id="PTHR10545:SF29">
    <property type="entry name" value="GH14572P-RELATED"/>
    <property type="match status" value="1"/>
</dbReference>
<dbReference type="SUPFAM" id="SSF55729">
    <property type="entry name" value="Acyl-CoA N-acyltransferases (Nat)"/>
    <property type="match status" value="1"/>
</dbReference>
<evidence type="ECO:0000259" key="3">
    <source>
        <dbReference type="PROSITE" id="PS51186"/>
    </source>
</evidence>
<evidence type="ECO:0000313" key="4">
    <source>
        <dbReference type="EMBL" id="HHL43157.1"/>
    </source>
</evidence>
<dbReference type="InterPro" id="IPR016181">
    <property type="entry name" value="Acyl_CoA_acyltransferase"/>
</dbReference>
<proteinExistence type="predicted"/>
<dbReference type="InterPro" id="IPR051016">
    <property type="entry name" value="Diverse_Substrate_AcTransf"/>
</dbReference>
<feature type="domain" description="N-acetyltransferase" evidence="3">
    <location>
        <begin position="9"/>
        <end position="155"/>
    </location>
</feature>
<dbReference type="Gene3D" id="3.40.630.30">
    <property type="match status" value="1"/>
</dbReference>
<dbReference type="PANTHER" id="PTHR10545">
    <property type="entry name" value="DIAMINE N-ACETYLTRANSFERASE"/>
    <property type="match status" value="1"/>
</dbReference>
<name>A0A7C5LSX1_9PROT</name>